<dbReference type="Pfam" id="PF01467">
    <property type="entry name" value="CTP_transf_like"/>
    <property type="match status" value="1"/>
</dbReference>
<proteinExistence type="predicted"/>
<dbReference type="PANTHER" id="PTHR12039">
    <property type="entry name" value="NICOTINAMIDE MONONUCLEOTIDE ADENYLYLTRANSFERASE"/>
    <property type="match status" value="1"/>
</dbReference>
<dbReference type="GO" id="GO:0009435">
    <property type="term" value="P:NAD+ biosynthetic process"/>
    <property type="evidence" value="ECO:0007669"/>
    <property type="project" value="TreeGrafter"/>
</dbReference>
<dbReference type="GO" id="GO:0004515">
    <property type="term" value="F:nicotinate-nucleotide adenylyltransferase activity"/>
    <property type="evidence" value="ECO:0007669"/>
    <property type="project" value="TreeGrafter"/>
</dbReference>
<dbReference type="Gene3D" id="3.40.50.620">
    <property type="entry name" value="HUPs"/>
    <property type="match status" value="1"/>
</dbReference>
<dbReference type="VEuPathDB" id="TriTrypDB:TcIL3000_5_2590"/>
<organism evidence="2">
    <name type="scientific">Trypanosoma congolense (strain IL3000)</name>
    <dbReference type="NCBI Taxonomy" id="1068625"/>
    <lineage>
        <taxon>Eukaryota</taxon>
        <taxon>Discoba</taxon>
        <taxon>Euglenozoa</taxon>
        <taxon>Kinetoplastea</taxon>
        <taxon>Metakinetoplastina</taxon>
        <taxon>Trypanosomatida</taxon>
        <taxon>Trypanosomatidae</taxon>
        <taxon>Trypanosoma</taxon>
        <taxon>Nannomonas</taxon>
    </lineage>
</organism>
<sequence>MTYRFCGSKLKQWKDIDISNIDNIAVAVICGSFNPMHQAHIDMYNVVGDVLKENGRHRSLLVGGFVSPVNDRYEKEGLHSFTERAAVCEASLVNHPALSVDRWEGLQPKYVYTVFVLEHMQQEVQKWYEEDAQPDAAQLSWIRQHPVLTIFVCGSDLFSSFLIPNCWQLPLLERLLDNFDVLVLRRSGTSGCKEVLESHGSVIHQNLVETDESTVLLTLDLSRYSFIESELLSSPITSTDIRERLLRDPNTDLVSLVPPTAIDLVRAYYGRGAAATQ</sequence>
<name>G0UMY8_TRYCI</name>
<feature type="domain" description="Cytidyltransferase-like" evidence="1">
    <location>
        <begin position="29"/>
        <end position="244"/>
    </location>
</feature>
<gene>
    <name evidence="2" type="ORF">TCIL3000_5_2590</name>
</gene>
<dbReference type="SUPFAM" id="SSF52374">
    <property type="entry name" value="Nucleotidylyl transferase"/>
    <property type="match status" value="1"/>
</dbReference>
<dbReference type="InterPro" id="IPR004821">
    <property type="entry name" value="Cyt_trans-like"/>
</dbReference>
<dbReference type="InterPro" id="IPR014729">
    <property type="entry name" value="Rossmann-like_a/b/a_fold"/>
</dbReference>
<dbReference type="EMBL" id="HE575318">
    <property type="protein sequence ID" value="CCC90547.1"/>
    <property type="molecule type" value="Genomic_DNA"/>
</dbReference>
<dbReference type="AlphaFoldDB" id="G0UMY8"/>
<evidence type="ECO:0000313" key="2">
    <source>
        <dbReference type="EMBL" id="CCC90547.1"/>
    </source>
</evidence>
<dbReference type="GO" id="GO:0000309">
    <property type="term" value="F:nicotinamide-nucleotide adenylyltransferase activity"/>
    <property type="evidence" value="ECO:0007669"/>
    <property type="project" value="TreeGrafter"/>
</dbReference>
<protein>
    <submittedName>
        <fullName evidence="2">Uncharacterized protein TCIL3000_5_2590</fullName>
    </submittedName>
</protein>
<dbReference type="InterPro" id="IPR051182">
    <property type="entry name" value="Euk_NMN_adenylyltrnsfrase"/>
</dbReference>
<accession>G0UMY8</accession>
<reference evidence="2" key="1">
    <citation type="journal article" date="2012" name="Proc. Natl. Acad. Sci. U.S.A.">
        <title>Antigenic diversity is generated by distinct evolutionary mechanisms in African trypanosome species.</title>
        <authorList>
            <person name="Jackson A.P."/>
            <person name="Berry A."/>
            <person name="Aslett M."/>
            <person name="Allison H.C."/>
            <person name="Burton P."/>
            <person name="Vavrova-Anderson J."/>
            <person name="Brown R."/>
            <person name="Browne H."/>
            <person name="Corton N."/>
            <person name="Hauser H."/>
            <person name="Gamble J."/>
            <person name="Gilderthorp R."/>
            <person name="Marcello L."/>
            <person name="McQuillan J."/>
            <person name="Otto T.D."/>
            <person name="Quail M.A."/>
            <person name="Sanders M.J."/>
            <person name="van Tonder A."/>
            <person name="Ginger M.L."/>
            <person name="Field M.C."/>
            <person name="Barry J.D."/>
            <person name="Hertz-Fowler C."/>
            <person name="Berriman M."/>
        </authorList>
    </citation>
    <scope>NUCLEOTIDE SEQUENCE</scope>
    <source>
        <strain evidence="2">IL3000</strain>
    </source>
</reference>
<evidence type="ECO:0000259" key="1">
    <source>
        <dbReference type="Pfam" id="PF01467"/>
    </source>
</evidence>
<dbReference type="PANTHER" id="PTHR12039:SF0">
    <property type="entry name" value="NICOTINAMIDE-NUCLEOTIDE ADENYLYLTRANSFERASE"/>
    <property type="match status" value="1"/>
</dbReference>